<evidence type="ECO:0000313" key="1">
    <source>
        <dbReference type="EMBL" id="KAF7671020.1"/>
    </source>
</evidence>
<evidence type="ECO:0000313" key="2">
    <source>
        <dbReference type="Proteomes" id="UP000596902"/>
    </source>
</evidence>
<dbReference type="GeneID" id="62209026"/>
<organism evidence="1 2">
    <name type="scientific">Alternaria burnsii</name>
    <dbReference type="NCBI Taxonomy" id="1187904"/>
    <lineage>
        <taxon>Eukaryota</taxon>
        <taxon>Fungi</taxon>
        <taxon>Dikarya</taxon>
        <taxon>Ascomycota</taxon>
        <taxon>Pezizomycotina</taxon>
        <taxon>Dothideomycetes</taxon>
        <taxon>Pleosporomycetidae</taxon>
        <taxon>Pleosporales</taxon>
        <taxon>Pleosporineae</taxon>
        <taxon>Pleosporaceae</taxon>
        <taxon>Alternaria</taxon>
        <taxon>Alternaria sect. Alternaria</taxon>
    </lineage>
</organism>
<dbReference type="AlphaFoldDB" id="A0A8H7AXK5"/>
<proteinExistence type="predicted"/>
<keyword evidence="2" id="KW-1185">Reference proteome</keyword>
<comment type="caution">
    <text evidence="1">The sequence shown here is derived from an EMBL/GenBank/DDBJ whole genome shotgun (WGS) entry which is preliminary data.</text>
</comment>
<dbReference type="RefSeq" id="XP_038781402.1">
    <property type="nucleotide sequence ID" value="XM_038935848.1"/>
</dbReference>
<dbReference type="Proteomes" id="UP000596902">
    <property type="component" value="Unassembled WGS sequence"/>
</dbReference>
<accession>A0A8H7AXK5</accession>
<protein>
    <submittedName>
        <fullName evidence="1">Uncharacterized protein</fullName>
    </submittedName>
</protein>
<name>A0A8H7AXK5_9PLEO</name>
<gene>
    <name evidence="1" type="ORF">GT037_010801</name>
</gene>
<reference evidence="1" key="2">
    <citation type="submission" date="2020-08" db="EMBL/GenBank/DDBJ databases">
        <title>Draft Genome Sequence of Cumin Blight Pathogen Alternaria burnsii.</title>
        <authorList>
            <person name="Feng Z."/>
        </authorList>
    </citation>
    <scope>NUCLEOTIDE SEQUENCE</scope>
    <source>
        <strain evidence="1">CBS107.38</strain>
    </source>
</reference>
<reference evidence="1" key="1">
    <citation type="submission" date="2020-01" db="EMBL/GenBank/DDBJ databases">
        <authorList>
            <person name="Feng Z.H.Z."/>
        </authorList>
    </citation>
    <scope>NUCLEOTIDE SEQUENCE</scope>
    <source>
        <strain evidence="1">CBS107.38</strain>
    </source>
</reference>
<sequence>MAHYHFEEPYAGVASNSAADNDVYHGDQMIAPTATNDQVLLVEGRQEHAPTDGFGQSAWSADTIAAPHISLARTSMNIDNLSIAGGLIAETSIETTYGRLGAWQKCYFASVRESGEKGEINGD</sequence>
<dbReference type="EMBL" id="JAAABM010000025">
    <property type="protein sequence ID" value="KAF7671020.1"/>
    <property type="molecule type" value="Genomic_DNA"/>
</dbReference>